<sequence length="439" mass="47677">MILSSTIGIIADDLTGANDTALQFFIKGSNTEILLGYNDELQNHINVGTWAVSSETRNIDKNEAAKIVYDTASVLKDKLNVEHFYKKIDSTLRGNITYEIFAVLEATGKDAAVVAPAYVQEGRITIGGYQLSKGVPIERTDAARDPKAPIYESYVPDILKKSLGDNAKSMVDSIELNTVAKGAGPIAQRLNELIGAGKKIIVVDCVSTIDFEQIVLAMQKSQYNILPCGSAGLAQALAPLWLGDMKVNKATKMVPKLPKLILSGSATKLSALQIQKLEDEPDYSNDSYFLRLTLKDIINGVGENVVKRICDNLVQNNIVAVHVCNIAQEVDTDEAKSLLIDEGITKEALSKMITNYFAQLASEIKKRAEFILITIGGETSRACCEAIESKYLQVVDAILPAIPLCIDSSAQLVVTKSGNLGTSSTLVEIIQYLEHHQNV</sequence>
<feature type="domain" description="Four-carbon acid sugar kinase nucleotide binding" evidence="8">
    <location>
        <begin position="260"/>
        <end position="426"/>
    </location>
</feature>
<dbReference type="InterPro" id="IPR042213">
    <property type="entry name" value="NBD_C_sf"/>
</dbReference>
<dbReference type="InterPro" id="IPR037051">
    <property type="entry name" value="4-carb_acid_sugar_kinase_N_sf"/>
</dbReference>
<keyword evidence="4 9" id="KW-0418">Kinase</keyword>
<evidence type="ECO:0000313" key="9">
    <source>
        <dbReference type="EMBL" id="HIS74086.1"/>
    </source>
</evidence>
<name>A0A9D1FHS6_9BACT</name>
<dbReference type="Pfam" id="PF17042">
    <property type="entry name" value="NBD_C"/>
    <property type="match status" value="1"/>
</dbReference>
<keyword evidence="3" id="KW-0547">Nucleotide-binding</keyword>
<gene>
    <name evidence="9" type="ORF">IAA86_03590</name>
</gene>
<evidence type="ECO:0000256" key="3">
    <source>
        <dbReference type="ARBA" id="ARBA00022741"/>
    </source>
</evidence>
<dbReference type="InterPro" id="IPR010737">
    <property type="entry name" value="4-carb_acid_sugar_kinase_N"/>
</dbReference>
<reference evidence="9" key="1">
    <citation type="submission" date="2020-10" db="EMBL/GenBank/DDBJ databases">
        <authorList>
            <person name="Gilroy R."/>
        </authorList>
    </citation>
    <scope>NUCLEOTIDE SEQUENCE</scope>
    <source>
        <strain evidence="9">CHK152-2871</strain>
    </source>
</reference>
<keyword evidence="5" id="KW-0067">ATP-binding</keyword>
<evidence type="ECO:0000259" key="8">
    <source>
        <dbReference type="Pfam" id="PF17042"/>
    </source>
</evidence>
<accession>A0A9D1FHS6</accession>
<dbReference type="Gene3D" id="3.40.980.20">
    <property type="entry name" value="Four-carbon acid sugar kinase, nucleotide binding domain"/>
    <property type="match status" value="1"/>
</dbReference>
<evidence type="ECO:0000256" key="1">
    <source>
        <dbReference type="ARBA" id="ARBA00005715"/>
    </source>
</evidence>
<evidence type="ECO:0000256" key="6">
    <source>
        <dbReference type="ARBA" id="ARBA00023277"/>
    </source>
</evidence>
<keyword evidence="2" id="KW-0808">Transferase</keyword>
<dbReference type="SUPFAM" id="SSF142764">
    <property type="entry name" value="YgbK-like"/>
    <property type="match status" value="1"/>
</dbReference>
<organism evidence="9 10">
    <name type="scientific">Candidatus Galligastranaerophilus intestinavium</name>
    <dbReference type="NCBI Taxonomy" id="2840836"/>
    <lineage>
        <taxon>Bacteria</taxon>
        <taxon>Candidatus Galligastranaerophilus</taxon>
    </lineage>
</organism>
<dbReference type="AlphaFoldDB" id="A0A9D1FHS6"/>
<dbReference type="Pfam" id="PF07005">
    <property type="entry name" value="SBD_N"/>
    <property type="match status" value="1"/>
</dbReference>
<dbReference type="Proteomes" id="UP000886865">
    <property type="component" value="Unassembled WGS sequence"/>
</dbReference>
<evidence type="ECO:0000256" key="4">
    <source>
        <dbReference type="ARBA" id="ARBA00022777"/>
    </source>
</evidence>
<comment type="caution">
    <text evidence="9">The sequence shown here is derived from an EMBL/GenBank/DDBJ whole genome shotgun (WGS) entry which is preliminary data.</text>
</comment>
<evidence type="ECO:0000259" key="7">
    <source>
        <dbReference type="Pfam" id="PF07005"/>
    </source>
</evidence>
<evidence type="ECO:0000313" key="10">
    <source>
        <dbReference type="Proteomes" id="UP000886865"/>
    </source>
</evidence>
<keyword evidence="6" id="KW-0119">Carbohydrate metabolism</keyword>
<dbReference type="GO" id="GO:0005524">
    <property type="term" value="F:ATP binding"/>
    <property type="evidence" value="ECO:0007669"/>
    <property type="project" value="UniProtKB-KW"/>
</dbReference>
<proteinExistence type="inferred from homology"/>
<dbReference type="EMBL" id="DVJQ01000031">
    <property type="protein sequence ID" value="HIS74086.1"/>
    <property type="molecule type" value="Genomic_DNA"/>
</dbReference>
<evidence type="ECO:0000256" key="2">
    <source>
        <dbReference type="ARBA" id="ARBA00022679"/>
    </source>
</evidence>
<dbReference type="GO" id="GO:0016301">
    <property type="term" value="F:kinase activity"/>
    <property type="evidence" value="ECO:0007669"/>
    <property type="project" value="UniProtKB-KW"/>
</dbReference>
<evidence type="ECO:0000256" key="5">
    <source>
        <dbReference type="ARBA" id="ARBA00022840"/>
    </source>
</evidence>
<dbReference type="InterPro" id="IPR031475">
    <property type="entry name" value="NBD_C"/>
</dbReference>
<dbReference type="Gene3D" id="3.40.50.10840">
    <property type="entry name" value="Putative sugar-binding, N-terminal domain"/>
    <property type="match status" value="1"/>
</dbReference>
<reference evidence="9" key="2">
    <citation type="journal article" date="2021" name="PeerJ">
        <title>Extensive microbial diversity within the chicken gut microbiome revealed by metagenomics and culture.</title>
        <authorList>
            <person name="Gilroy R."/>
            <person name="Ravi A."/>
            <person name="Getino M."/>
            <person name="Pursley I."/>
            <person name="Horton D.L."/>
            <person name="Alikhan N.F."/>
            <person name="Baker D."/>
            <person name="Gharbi K."/>
            <person name="Hall N."/>
            <person name="Watson M."/>
            <person name="Adriaenssens E.M."/>
            <person name="Foster-Nyarko E."/>
            <person name="Jarju S."/>
            <person name="Secka A."/>
            <person name="Antonio M."/>
            <person name="Oren A."/>
            <person name="Chaudhuri R.R."/>
            <person name="La Ragione R."/>
            <person name="Hildebrand F."/>
            <person name="Pallen M.J."/>
        </authorList>
    </citation>
    <scope>NUCLEOTIDE SEQUENCE</scope>
    <source>
        <strain evidence="9">CHK152-2871</strain>
    </source>
</reference>
<protein>
    <submittedName>
        <fullName evidence="9">Four-carbon acid sugar kinase family protein</fullName>
    </submittedName>
</protein>
<comment type="similarity">
    <text evidence="1">Belongs to the four-carbon acid sugar kinase family.</text>
</comment>
<feature type="domain" description="Four-carbon acid sugar kinase N-terminal" evidence="7">
    <location>
        <begin position="7"/>
        <end position="237"/>
    </location>
</feature>